<dbReference type="AlphaFoldDB" id="A0A344PHI5"/>
<protein>
    <submittedName>
        <fullName evidence="2">Glyoxalase</fullName>
    </submittedName>
</protein>
<dbReference type="Gene3D" id="3.10.180.10">
    <property type="entry name" value="2,3-Dihydroxybiphenyl 1,2-Dioxygenase, domain 1"/>
    <property type="match status" value="1"/>
</dbReference>
<feature type="domain" description="VOC" evidence="1">
    <location>
        <begin position="4"/>
        <end position="115"/>
    </location>
</feature>
<dbReference type="Proteomes" id="UP000252023">
    <property type="component" value="Chromosome"/>
</dbReference>
<reference evidence="3" key="1">
    <citation type="submission" date="2018-07" db="EMBL/GenBank/DDBJ databases">
        <title>Genome sequencing of Paracoccus sp. SC2-6.</title>
        <authorList>
            <person name="Heo J."/>
            <person name="Kim S.-J."/>
            <person name="Kwon S.-W."/>
        </authorList>
    </citation>
    <scope>NUCLEOTIDE SEQUENCE [LARGE SCALE GENOMIC DNA]</scope>
    <source>
        <strain evidence="3">SC2-6</strain>
    </source>
</reference>
<name>A0A344PHI5_9RHOB</name>
<evidence type="ECO:0000313" key="3">
    <source>
        <dbReference type="Proteomes" id="UP000252023"/>
    </source>
</evidence>
<dbReference type="KEGG" id="pars:DRW48_03270"/>
<dbReference type="RefSeq" id="WP_114075159.1">
    <property type="nucleotide sequence ID" value="NZ_CP030918.1"/>
</dbReference>
<keyword evidence="3" id="KW-1185">Reference proteome</keyword>
<gene>
    <name evidence="2" type="ORF">DRW48_03270</name>
</gene>
<proteinExistence type="predicted"/>
<dbReference type="PROSITE" id="PS51819">
    <property type="entry name" value="VOC"/>
    <property type="match status" value="1"/>
</dbReference>
<sequence length="122" mass="13064">MAVRRIIANLPATDPVRLARFYCDVFGLAIPLEMGWIAFLKGDARPEIELHTASEGGSGTAMPAISIAVDDLDAVETAARAAGAAPVYGPVTEPWGVRRFYLRDPEGNLINVLAHTDAHHEG</sequence>
<dbReference type="EMBL" id="CP030918">
    <property type="protein sequence ID" value="AXC48840.1"/>
    <property type="molecule type" value="Genomic_DNA"/>
</dbReference>
<accession>A0A344PHI5</accession>
<dbReference type="InterPro" id="IPR037523">
    <property type="entry name" value="VOC_core"/>
</dbReference>
<dbReference type="InterPro" id="IPR029068">
    <property type="entry name" value="Glyas_Bleomycin-R_OHBP_Dase"/>
</dbReference>
<evidence type="ECO:0000259" key="1">
    <source>
        <dbReference type="PROSITE" id="PS51819"/>
    </source>
</evidence>
<evidence type="ECO:0000313" key="2">
    <source>
        <dbReference type="EMBL" id="AXC48840.1"/>
    </source>
</evidence>
<organism evidence="2 3">
    <name type="scientific">Paracoccus suum</name>
    <dbReference type="NCBI Taxonomy" id="2259340"/>
    <lineage>
        <taxon>Bacteria</taxon>
        <taxon>Pseudomonadati</taxon>
        <taxon>Pseudomonadota</taxon>
        <taxon>Alphaproteobacteria</taxon>
        <taxon>Rhodobacterales</taxon>
        <taxon>Paracoccaceae</taxon>
        <taxon>Paracoccus</taxon>
    </lineage>
</organism>
<dbReference type="SUPFAM" id="SSF54593">
    <property type="entry name" value="Glyoxalase/Bleomycin resistance protein/Dihydroxybiphenyl dioxygenase"/>
    <property type="match status" value="1"/>
</dbReference>
<dbReference type="OrthoDB" id="9798201at2"/>
<dbReference type="Pfam" id="PF00903">
    <property type="entry name" value="Glyoxalase"/>
    <property type="match status" value="1"/>
</dbReference>
<dbReference type="InterPro" id="IPR004360">
    <property type="entry name" value="Glyas_Fos-R_dOase_dom"/>
</dbReference>